<dbReference type="InParanoid" id="A0A0C3K4N0"/>
<evidence type="ECO:0008006" key="3">
    <source>
        <dbReference type="Google" id="ProtNLM"/>
    </source>
</evidence>
<sequence length="62" mass="7089">LLELWAIWKEDQRVPSVASRRAWAISRNANPTLVSSWFHRRKAAAKRAGEPIAPTSYELSLE</sequence>
<keyword evidence="2" id="KW-1185">Reference proteome</keyword>
<gene>
    <name evidence="1" type="ORF">M404DRAFT_92052</name>
</gene>
<organism evidence="1 2">
    <name type="scientific">Pisolithus tinctorius Marx 270</name>
    <dbReference type="NCBI Taxonomy" id="870435"/>
    <lineage>
        <taxon>Eukaryota</taxon>
        <taxon>Fungi</taxon>
        <taxon>Dikarya</taxon>
        <taxon>Basidiomycota</taxon>
        <taxon>Agaricomycotina</taxon>
        <taxon>Agaricomycetes</taxon>
        <taxon>Agaricomycetidae</taxon>
        <taxon>Boletales</taxon>
        <taxon>Sclerodermatineae</taxon>
        <taxon>Pisolithaceae</taxon>
        <taxon>Pisolithus</taxon>
    </lineage>
</organism>
<dbReference type="Proteomes" id="UP000054217">
    <property type="component" value="Unassembled WGS sequence"/>
</dbReference>
<feature type="non-terminal residue" evidence="1">
    <location>
        <position position="62"/>
    </location>
</feature>
<accession>A0A0C3K4N0</accession>
<dbReference type="STRING" id="870435.A0A0C3K4N0"/>
<proteinExistence type="predicted"/>
<name>A0A0C3K4N0_PISTI</name>
<evidence type="ECO:0000313" key="2">
    <source>
        <dbReference type="Proteomes" id="UP000054217"/>
    </source>
</evidence>
<dbReference type="OrthoDB" id="3257151at2759"/>
<dbReference type="HOGENOM" id="CLU_194178_0_0_1"/>
<dbReference type="EMBL" id="KN831971">
    <property type="protein sequence ID" value="KIO04537.1"/>
    <property type="molecule type" value="Genomic_DNA"/>
</dbReference>
<protein>
    <recommendedName>
        <fullName evidence="3">Homeobox domain-containing protein</fullName>
    </recommendedName>
</protein>
<reference evidence="2" key="2">
    <citation type="submission" date="2015-01" db="EMBL/GenBank/DDBJ databases">
        <title>Evolutionary Origins and Diversification of the Mycorrhizal Mutualists.</title>
        <authorList>
            <consortium name="DOE Joint Genome Institute"/>
            <consortium name="Mycorrhizal Genomics Consortium"/>
            <person name="Kohler A."/>
            <person name="Kuo A."/>
            <person name="Nagy L.G."/>
            <person name="Floudas D."/>
            <person name="Copeland A."/>
            <person name="Barry K.W."/>
            <person name="Cichocki N."/>
            <person name="Veneault-Fourrey C."/>
            <person name="LaButti K."/>
            <person name="Lindquist E.A."/>
            <person name="Lipzen A."/>
            <person name="Lundell T."/>
            <person name="Morin E."/>
            <person name="Murat C."/>
            <person name="Riley R."/>
            <person name="Ohm R."/>
            <person name="Sun H."/>
            <person name="Tunlid A."/>
            <person name="Henrissat B."/>
            <person name="Grigoriev I.V."/>
            <person name="Hibbett D.S."/>
            <person name="Martin F."/>
        </authorList>
    </citation>
    <scope>NUCLEOTIDE SEQUENCE [LARGE SCALE GENOMIC DNA]</scope>
    <source>
        <strain evidence="2">Marx 270</strain>
    </source>
</reference>
<evidence type="ECO:0000313" key="1">
    <source>
        <dbReference type="EMBL" id="KIO04537.1"/>
    </source>
</evidence>
<dbReference type="AlphaFoldDB" id="A0A0C3K4N0"/>
<feature type="non-terminal residue" evidence="1">
    <location>
        <position position="1"/>
    </location>
</feature>
<reference evidence="1 2" key="1">
    <citation type="submission" date="2014-04" db="EMBL/GenBank/DDBJ databases">
        <authorList>
            <consortium name="DOE Joint Genome Institute"/>
            <person name="Kuo A."/>
            <person name="Kohler A."/>
            <person name="Costa M.D."/>
            <person name="Nagy L.G."/>
            <person name="Floudas D."/>
            <person name="Copeland A."/>
            <person name="Barry K.W."/>
            <person name="Cichocki N."/>
            <person name="Veneault-Fourrey C."/>
            <person name="LaButti K."/>
            <person name="Lindquist E.A."/>
            <person name="Lipzen A."/>
            <person name="Lundell T."/>
            <person name="Morin E."/>
            <person name="Murat C."/>
            <person name="Sun H."/>
            <person name="Tunlid A."/>
            <person name="Henrissat B."/>
            <person name="Grigoriev I.V."/>
            <person name="Hibbett D.S."/>
            <person name="Martin F."/>
            <person name="Nordberg H.P."/>
            <person name="Cantor M.N."/>
            <person name="Hua S.X."/>
        </authorList>
    </citation>
    <scope>NUCLEOTIDE SEQUENCE [LARGE SCALE GENOMIC DNA]</scope>
    <source>
        <strain evidence="1 2">Marx 270</strain>
    </source>
</reference>